<dbReference type="InterPro" id="IPR051018">
    <property type="entry name" value="Bacteriophage_GH24"/>
</dbReference>
<feature type="signal peptide" evidence="4">
    <location>
        <begin position="1"/>
        <end position="25"/>
    </location>
</feature>
<keyword evidence="4" id="KW-0732">Signal</keyword>
<protein>
    <recommendedName>
        <fullName evidence="3">Lysozyme</fullName>
        <ecNumber evidence="3">3.2.1.17</ecNumber>
    </recommendedName>
</protein>
<evidence type="ECO:0000256" key="3">
    <source>
        <dbReference type="RuleBase" id="RU003788"/>
    </source>
</evidence>
<keyword evidence="3 5" id="KW-0326">Glycosidase</keyword>
<evidence type="ECO:0000256" key="4">
    <source>
        <dbReference type="SAM" id="SignalP"/>
    </source>
</evidence>
<dbReference type="InterPro" id="IPR023347">
    <property type="entry name" value="Lysozyme_dom_sf"/>
</dbReference>
<dbReference type="CDD" id="cd16900">
    <property type="entry name" value="endolysin_R21-like"/>
    <property type="match status" value="1"/>
</dbReference>
<dbReference type="RefSeq" id="WP_288199446.1">
    <property type="nucleotide sequence ID" value="NZ_LT608334.1"/>
</dbReference>
<dbReference type="InterPro" id="IPR002196">
    <property type="entry name" value="Glyco_hydro_24"/>
</dbReference>
<dbReference type="Gene3D" id="1.10.530.40">
    <property type="match status" value="1"/>
</dbReference>
<keyword evidence="3 5" id="KW-0378">Hydrolase</keyword>
<dbReference type="GO" id="GO:0042742">
    <property type="term" value="P:defense response to bacterium"/>
    <property type="evidence" value="ECO:0007669"/>
    <property type="project" value="UniProtKB-KW"/>
</dbReference>
<name>A0A212L6W6_9HYPH</name>
<accession>A0A212L6W6</accession>
<dbReference type="InterPro" id="IPR023346">
    <property type="entry name" value="Lysozyme-like_dom_sf"/>
</dbReference>
<dbReference type="PANTHER" id="PTHR38107">
    <property type="match status" value="1"/>
</dbReference>
<dbReference type="Pfam" id="PF00959">
    <property type="entry name" value="Phage_lysozyme"/>
    <property type="match status" value="1"/>
</dbReference>
<dbReference type="EC" id="3.2.1.17" evidence="3"/>
<comment type="similarity">
    <text evidence="3">Belongs to the glycosyl hydrolase 24 family.</text>
</comment>
<dbReference type="AlphaFoldDB" id="A0A212L6W6"/>
<dbReference type="PANTHER" id="PTHR38107:SF3">
    <property type="entry name" value="LYSOZYME RRRD-RELATED"/>
    <property type="match status" value="1"/>
</dbReference>
<dbReference type="EMBL" id="FMJD01000003">
    <property type="protein sequence ID" value="SCM73322.1"/>
    <property type="molecule type" value="Genomic_DNA"/>
</dbReference>
<dbReference type="SUPFAM" id="SSF53955">
    <property type="entry name" value="Lysozyme-like"/>
    <property type="match status" value="1"/>
</dbReference>
<keyword evidence="1 3" id="KW-0929">Antimicrobial</keyword>
<evidence type="ECO:0000256" key="2">
    <source>
        <dbReference type="ARBA" id="ARBA00022638"/>
    </source>
</evidence>
<gene>
    <name evidence="5" type="ORF">KL86PLE_110022</name>
</gene>
<dbReference type="GO" id="GO:0031640">
    <property type="term" value="P:killing of cells of another organism"/>
    <property type="evidence" value="ECO:0007669"/>
    <property type="project" value="UniProtKB-KW"/>
</dbReference>
<dbReference type="GO" id="GO:0003796">
    <property type="term" value="F:lysozyme activity"/>
    <property type="evidence" value="ECO:0007669"/>
    <property type="project" value="UniProtKB-EC"/>
</dbReference>
<comment type="catalytic activity">
    <reaction evidence="3">
        <text>Hydrolysis of (1-&gt;4)-beta-linkages between N-acetylmuramic acid and N-acetyl-D-glucosamine residues in a peptidoglycan and between N-acetyl-D-glucosamine residues in chitodextrins.</text>
        <dbReference type="EC" id="3.2.1.17"/>
    </reaction>
</comment>
<evidence type="ECO:0000256" key="1">
    <source>
        <dbReference type="ARBA" id="ARBA00022529"/>
    </source>
</evidence>
<keyword evidence="2 3" id="KW-0081">Bacteriolytic enzyme</keyword>
<reference evidence="5" key="1">
    <citation type="submission" date="2016-08" db="EMBL/GenBank/DDBJ databases">
        <authorList>
            <person name="Seilhamer J.J."/>
        </authorList>
    </citation>
    <scope>NUCLEOTIDE SEQUENCE</scope>
    <source>
        <strain evidence="5">86</strain>
    </source>
</reference>
<dbReference type="GO" id="GO:0016998">
    <property type="term" value="P:cell wall macromolecule catabolic process"/>
    <property type="evidence" value="ECO:0007669"/>
    <property type="project" value="InterPro"/>
</dbReference>
<proteinExistence type="inferred from homology"/>
<sequence length="204" mass="22046">MSKLFATKRAKAAIAGVMALATASAGGVWYAKAPDGKQYPAAVVLAVEKLIKPWEGLVLKAHWDAYGKVWDICYGETKGVRPGMVKTRAECDAMLMERVYRDYYLPIMACAPPLQDAPVSVAAAMTSGAYNFGVGTIKPRRGWCGWSVGENIRARNWRGACEAQTRINTSGGVKLDGLVRRREMGDAQRIGEGELCVSGLEGSK</sequence>
<dbReference type="GO" id="GO:0009253">
    <property type="term" value="P:peptidoglycan catabolic process"/>
    <property type="evidence" value="ECO:0007669"/>
    <property type="project" value="InterPro"/>
</dbReference>
<feature type="chain" id="PRO_5012939593" description="Lysozyme" evidence="4">
    <location>
        <begin position="26"/>
        <end position="204"/>
    </location>
</feature>
<evidence type="ECO:0000313" key="5">
    <source>
        <dbReference type="EMBL" id="SCM73322.1"/>
    </source>
</evidence>
<organism evidence="5">
    <name type="scientific">uncultured Pleomorphomonas sp</name>
    <dbReference type="NCBI Taxonomy" id="442121"/>
    <lineage>
        <taxon>Bacteria</taxon>
        <taxon>Pseudomonadati</taxon>
        <taxon>Pseudomonadota</taxon>
        <taxon>Alphaproteobacteria</taxon>
        <taxon>Hyphomicrobiales</taxon>
        <taxon>Pleomorphomonadaceae</taxon>
        <taxon>Pleomorphomonas</taxon>
        <taxon>environmental samples</taxon>
    </lineage>
</organism>